<name>A0ABX8ZKR5_9SPHN</name>
<evidence type="ECO:0000313" key="2">
    <source>
        <dbReference type="Proteomes" id="UP000824281"/>
    </source>
</evidence>
<organism evidence="1 2">
    <name type="scientific">Qipengyuania aurantiaca</name>
    <dbReference type="NCBI Taxonomy" id="2867233"/>
    <lineage>
        <taxon>Bacteria</taxon>
        <taxon>Pseudomonadati</taxon>
        <taxon>Pseudomonadota</taxon>
        <taxon>Alphaproteobacteria</taxon>
        <taxon>Sphingomonadales</taxon>
        <taxon>Erythrobacteraceae</taxon>
        <taxon>Qipengyuania</taxon>
    </lineage>
</organism>
<dbReference type="RefSeq" id="WP_221425084.1">
    <property type="nucleotide sequence ID" value="NZ_CP081295.1"/>
</dbReference>
<proteinExistence type="predicted"/>
<gene>
    <name evidence="1" type="ORF">K3148_12470</name>
</gene>
<protein>
    <recommendedName>
        <fullName evidence="3">Phytoene synthase</fullName>
    </recommendedName>
</protein>
<sequence>MIETAENELPDWAGLVLASTRPPVRGLLESALRLDARLGRICLTASEPALAQLRLAWWRDELSRERVDMPPDPLLGSLLKEWGNERSAPIALIDGWEELIGDLPPTGEAAKGFAAGREAVFGEIARRAGHSAAAADTAVHAETWARADLSAFGLPDASVATPLPYLPRQLRPLAMIGGLARRAIMRGGKPMFGDRMSPLVALRLGIFGT</sequence>
<reference evidence="1 2" key="1">
    <citation type="submission" date="2021-08" db="EMBL/GenBank/DDBJ databases">
        <title>Comparative Genomics Analysis of the Genus Qipengyuania Reveals Extensive Genetic Diversity and Metabolic Versatility, Including the Description of Fifteen Novel Species.</title>
        <authorList>
            <person name="Liu Y."/>
        </authorList>
    </citation>
    <scope>NUCLEOTIDE SEQUENCE [LARGE SCALE GENOMIC DNA]</scope>
    <source>
        <strain evidence="1 2">1NDH13</strain>
    </source>
</reference>
<evidence type="ECO:0008006" key="3">
    <source>
        <dbReference type="Google" id="ProtNLM"/>
    </source>
</evidence>
<accession>A0ABX8ZKR5</accession>
<dbReference type="Proteomes" id="UP000824281">
    <property type="component" value="Chromosome"/>
</dbReference>
<dbReference type="EMBL" id="CP081295">
    <property type="protein sequence ID" value="QZD89603.1"/>
    <property type="molecule type" value="Genomic_DNA"/>
</dbReference>
<evidence type="ECO:0000313" key="1">
    <source>
        <dbReference type="EMBL" id="QZD89603.1"/>
    </source>
</evidence>
<keyword evidence="2" id="KW-1185">Reference proteome</keyword>